<dbReference type="InterPro" id="IPR017752">
    <property type="entry name" value="G3P_DH_GlpA_su"/>
</dbReference>
<comment type="subcellular location">
    <subcellularLocation>
        <location evidence="3">Cell membrane</location>
        <topology evidence="3">Peripheral membrane protein</topology>
    </subcellularLocation>
</comment>
<comment type="catalytic activity">
    <reaction evidence="15">
        <text>a quinone + sn-glycerol 3-phosphate = dihydroxyacetone phosphate + a quinol</text>
        <dbReference type="Rhea" id="RHEA:18977"/>
        <dbReference type="ChEBI" id="CHEBI:24646"/>
        <dbReference type="ChEBI" id="CHEBI:57597"/>
        <dbReference type="ChEBI" id="CHEBI:57642"/>
        <dbReference type="ChEBI" id="CHEBI:132124"/>
        <dbReference type="EC" id="1.1.5.3"/>
    </reaction>
</comment>
<evidence type="ECO:0000256" key="4">
    <source>
        <dbReference type="ARBA" id="ARBA00004977"/>
    </source>
</evidence>
<evidence type="ECO:0000313" key="19">
    <source>
        <dbReference type="Proteomes" id="UP000823201"/>
    </source>
</evidence>
<keyword evidence="13 18" id="KW-0560">Oxidoreductase</keyword>
<evidence type="ECO:0000256" key="12">
    <source>
        <dbReference type="ARBA" id="ARBA00022827"/>
    </source>
</evidence>
<keyword evidence="10" id="KW-1003">Cell membrane</keyword>
<comment type="cofactor">
    <cofactor evidence="2">
        <name>FAD</name>
        <dbReference type="ChEBI" id="CHEBI:57692"/>
    </cofactor>
</comment>
<dbReference type="InterPro" id="IPR000447">
    <property type="entry name" value="G3P_DH_FAD-dep"/>
</dbReference>
<dbReference type="Pfam" id="PF01266">
    <property type="entry name" value="DAO"/>
    <property type="match status" value="1"/>
</dbReference>
<evidence type="ECO:0000256" key="3">
    <source>
        <dbReference type="ARBA" id="ARBA00004202"/>
    </source>
</evidence>
<proteinExistence type="inferred from homology"/>
<evidence type="ECO:0000256" key="9">
    <source>
        <dbReference type="ARBA" id="ARBA00017956"/>
    </source>
</evidence>
<keyword evidence="12" id="KW-0274">FAD</keyword>
<dbReference type="SUPFAM" id="SSF51905">
    <property type="entry name" value="FAD/NAD(P)-binding domain"/>
    <property type="match status" value="1"/>
</dbReference>
<dbReference type="Pfam" id="PF04324">
    <property type="entry name" value="Fer2_BFD"/>
    <property type="match status" value="1"/>
</dbReference>
<dbReference type="RefSeq" id="WP_205005527.1">
    <property type="nucleotide sequence ID" value="NZ_CBCRXA010000015.1"/>
</dbReference>
<sequence length="539" mass="58900">MTECVETDVAVIGGGVTGVGVLRDLALRGIRAVLIEKGDLGHGTSTRNHGLLHSGCRYAVRDPEAAIESYHENLILKRIVPGSIERTDGLFVKLPEDTDSYAEKWLASCKNLGIPVTEVALEQAFKEEPFLNRKAQAVFVVPDGAIDDFTLLIDTAEDAKRHGAHVLTYHEVTDLMIDQGRVSGLICSDTTSGKQTEIHAPIVVNAAGPWEGKIAKLAGIHFEIINNKGMLVVFSHRFNKHVINRLRMPSDGDIFVPAHDVTIFGTTGKNVRDPEDFSLNRAELDDMLAQGRALIPTIREMRLIRAYAGSRPLYQAHAASGSSGRDVTRGMALIDHEARDGIAGLISITGGKLTTFRLMAEKTVDLICEKMGINVACTTDQIPLPDRRSEAFLRQEQLAPAAKNKLFHWAGTHTAEIKTRLKATQAGQVLCECEQVTWAEIEAAIPKQGPFNLGDIRRRTRLGMGPCQGTFCQFRAAALAGEKGVTSCHEADQAICRSIRERQKGMAIVATGETAKQLQLMDAIYKVSLGFQKEEKAHV</sequence>
<evidence type="ECO:0000256" key="1">
    <source>
        <dbReference type="ARBA" id="ARBA00001917"/>
    </source>
</evidence>
<accession>A0ABS2Q5W7</accession>
<evidence type="ECO:0000259" key="16">
    <source>
        <dbReference type="Pfam" id="PF01266"/>
    </source>
</evidence>
<dbReference type="CDD" id="cd19946">
    <property type="entry name" value="GlpA-like_Fer2_BFD-like"/>
    <property type="match status" value="1"/>
</dbReference>
<protein>
    <recommendedName>
        <fullName evidence="9">Aerobic glycerol-3-phosphate dehydrogenase</fullName>
        <ecNumber evidence="8">1.1.5.3</ecNumber>
    </recommendedName>
</protein>
<dbReference type="NCBIfam" id="NF008313">
    <property type="entry name" value="PRK11101.1"/>
    <property type="match status" value="1"/>
</dbReference>
<evidence type="ECO:0000256" key="2">
    <source>
        <dbReference type="ARBA" id="ARBA00001974"/>
    </source>
</evidence>
<evidence type="ECO:0000256" key="7">
    <source>
        <dbReference type="ARBA" id="ARBA00011331"/>
    </source>
</evidence>
<evidence type="ECO:0000313" key="18">
    <source>
        <dbReference type="EMBL" id="MBM7657172.1"/>
    </source>
</evidence>
<reference evidence="18 19" key="1">
    <citation type="submission" date="2021-01" db="EMBL/GenBank/DDBJ databases">
        <title>Genomic Encyclopedia of Type Strains, Phase IV (KMG-IV): sequencing the most valuable type-strain genomes for metagenomic binning, comparative biology and taxonomic classification.</title>
        <authorList>
            <person name="Goeker M."/>
        </authorList>
    </citation>
    <scope>NUCLEOTIDE SEQUENCE [LARGE SCALE GENOMIC DNA]</scope>
    <source>
        <strain evidence="18 19">DSM 100968</strain>
    </source>
</reference>
<evidence type="ECO:0000256" key="10">
    <source>
        <dbReference type="ARBA" id="ARBA00022475"/>
    </source>
</evidence>
<organism evidence="18 19">
    <name type="scientific">Sporolactobacillus spathodeae</name>
    <dbReference type="NCBI Taxonomy" id="1465502"/>
    <lineage>
        <taxon>Bacteria</taxon>
        <taxon>Bacillati</taxon>
        <taxon>Bacillota</taxon>
        <taxon>Bacilli</taxon>
        <taxon>Bacillales</taxon>
        <taxon>Sporolactobacillaceae</taxon>
        <taxon>Sporolactobacillus</taxon>
    </lineage>
</organism>
<dbReference type="Gene3D" id="3.50.50.60">
    <property type="entry name" value="FAD/NAD(P)-binding domain"/>
    <property type="match status" value="3"/>
</dbReference>
<dbReference type="PANTHER" id="PTHR11985:SF15">
    <property type="entry name" value="GLYCEROL-3-PHOSPHATE DEHYDROGENASE, MITOCHONDRIAL"/>
    <property type="match status" value="1"/>
</dbReference>
<comment type="similarity">
    <text evidence="6">Belongs to the FAD-dependent glycerol-3-phosphate dehydrogenase family.</text>
</comment>
<dbReference type="PANTHER" id="PTHR11985">
    <property type="entry name" value="GLYCEROL-3-PHOSPHATE DEHYDROGENASE"/>
    <property type="match status" value="1"/>
</dbReference>
<keyword evidence="14" id="KW-0472">Membrane</keyword>
<dbReference type="PRINTS" id="PR01001">
    <property type="entry name" value="FADG3PDH"/>
</dbReference>
<dbReference type="InterPro" id="IPR006076">
    <property type="entry name" value="FAD-dep_OxRdtase"/>
</dbReference>
<dbReference type="GO" id="GO:0004368">
    <property type="term" value="F:glycerol-3-phosphate dehydrogenase (quinone) activity"/>
    <property type="evidence" value="ECO:0007669"/>
    <property type="project" value="UniProtKB-EC"/>
</dbReference>
<name>A0ABS2Q5W7_9BACL</name>
<dbReference type="Gene3D" id="1.10.10.1100">
    <property type="entry name" value="BFD-like [2Fe-2S]-binding domain"/>
    <property type="match status" value="1"/>
</dbReference>
<dbReference type="NCBIfam" id="TIGR03377">
    <property type="entry name" value="glycerol3P_GlpA"/>
    <property type="match status" value="1"/>
</dbReference>
<evidence type="ECO:0000256" key="14">
    <source>
        <dbReference type="ARBA" id="ARBA00023136"/>
    </source>
</evidence>
<evidence type="ECO:0000256" key="5">
    <source>
        <dbReference type="ARBA" id="ARBA00005157"/>
    </source>
</evidence>
<evidence type="ECO:0000256" key="11">
    <source>
        <dbReference type="ARBA" id="ARBA00022630"/>
    </source>
</evidence>
<dbReference type="EMBL" id="JAFBEV010000004">
    <property type="protein sequence ID" value="MBM7657172.1"/>
    <property type="molecule type" value="Genomic_DNA"/>
</dbReference>
<keyword evidence="19" id="KW-1185">Reference proteome</keyword>
<evidence type="ECO:0000259" key="17">
    <source>
        <dbReference type="Pfam" id="PF04324"/>
    </source>
</evidence>
<comment type="cofactor">
    <cofactor evidence="1">
        <name>FMN</name>
        <dbReference type="ChEBI" id="CHEBI:58210"/>
    </cofactor>
</comment>
<dbReference type="InterPro" id="IPR041854">
    <property type="entry name" value="BFD-like_2Fe2S-bd_dom_sf"/>
</dbReference>
<gene>
    <name evidence="18" type="ORF">JOC27_000613</name>
</gene>
<evidence type="ECO:0000256" key="13">
    <source>
        <dbReference type="ARBA" id="ARBA00023002"/>
    </source>
</evidence>
<feature type="domain" description="BFD-like [2Fe-2S]-binding" evidence="17">
    <location>
        <begin position="430"/>
        <end position="477"/>
    </location>
</feature>
<evidence type="ECO:0000256" key="6">
    <source>
        <dbReference type="ARBA" id="ARBA00007330"/>
    </source>
</evidence>
<feature type="domain" description="FAD dependent oxidoreductase" evidence="16">
    <location>
        <begin position="8"/>
        <end position="316"/>
    </location>
</feature>
<comment type="pathway">
    <text evidence="5">Polyol metabolism; glycerol degradation via glycerol kinase pathway; glycerone phosphate from sn-glycerol 3-phosphate (anaerobic route): step 1/1.</text>
</comment>
<dbReference type="EC" id="1.1.5.3" evidence="8"/>
<comment type="pathway">
    <text evidence="4">Polyol metabolism; glycerol degradation via glycerol kinase pathway; glycerone phosphate from sn-glycerol 3-phosphate (aerobic route): step 1/1.</text>
</comment>
<dbReference type="Proteomes" id="UP000823201">
    <property type="component" value="Unassembled WGS sequence"/>
</dbReference>
<comment type="subunit">
    <text evidence="7">Composed of a catalytic GlpA/B dimer and of membrane bound GlpC.</text>
</comment>
<dbReference type="SUPFAM" id="SSF54373">
    <property type="entry name" value="FAD-linked reductases, C-terminal domain"/>
    <property type="match status" value="1"/>
</dbReference>
<comment type="caution">
    <text evidence="18">The sequence shown here is derived from an EMBL/GenBank/DDBJ whole genome shotgun (WGS) entry which is preliminary data.</text>
</comment>
<evidence type="ECO:0000256" key="15">
    <source>
        <dbReference type="ARBA" id="ARBA00049055"/>
    </source>
</evidence>
<evidence type="ECO:0000256" key="8">
    <source>
        <dbReference type="ARBA" id="ARBA00013029"/>
    </source>
</evidence>
<dbReference type="InterPro" id="IPR036188">
    <property type="entry name" value="FAD/NAD-bd_sf"/>
</dbReference>
<keyword evidence="11" id="KW-0285">Flavoprotein</keyword>
<dbReference type="InterPro" id="IPR007419">
    <property type="entry name" value="BFD-like_2Fe2S-bd_dom"/>
</dbReference>